<dbReference type="Gene3D" id="3.20.20.80">
    <property type="entry name" value="Glycosidases"/>
    <property type="match status" value="1"/>
</dbReference>
<comment type="similarity">
    <text evidence="4 11">Belongs to the glycosyl hydrolase 29 family.</text>
</comment>
<dbReference type="EMBL" id="JBJQND010000015">
    <property type="protein sequence ID" value="KAL3852590.1"/>
    <property type="molecule type" value="Genomic_DNA"/>
</dbReference>
<feature type="chain" id="PRO_5044537053" description="alpha-L-fucosidase" evidence="11">
    <location>
        <begin position="24"/>
        <end position="463"/>
    </location>
</feature>
<comment type="catalytic activity">
    <reaction evidence="2">
        <text>a neolactoside IV(2)-alpha-Fuc-nLc4Cer(d18:0) + H2O = a neolactoside nLc4Cer(d18:0) + L-fucose</text>
        <dbReference type="Rhea" id="RHEA:49308"/>
        <dbReference type="ChEBI" id="CHEBI:2181"/>
        <dbReference type="ChEBI" id="CHEBI:15377"/>
        <dbReference type="ChEBI" id="CHEBI:91119"/>
        <dbReference type="ChEBI" id="CHEBI:91121"/>
    </reaction>
    <physiologicalReaction direction="left-to-right" evidence="2">
        <dbReference type="Rhea" id="RHEA:49309"/>
    </physiologicalReaction>
</comment>
<evidence type="ECO:0000256" key="9">
    <source>
        <dbReference type="ARBA" id="ARBA00023180"/>
    </source>
</evidence>
<dbReference type="InterPro" id="IPR031919">
    <property type="entry name" value="Fucosidase_C"/>
</dbReference>
<comment type="caution">
    <text evidence="14">The sequence shown here is derived from an EMBL/GenBank/DDBJ whole genome shotgun (WGS) entry which is preliminary data.</text>
</comment>
<evidence type="ECO:0000256" key="7">
    <source>
        <dbReference type="ARBA" id="ARBA00022729"/>
    </source>
</evidence>
<protein>
    <recommendedName>
        <fullName evidence="6">alpha-L-fucosidase</fullName>
        <ecNumber evidence="6">3.2.1.51</ecNumber>
    </recommendedName>
</protein>
<evidence type="ECO:0000256" key="6">
    <source>
        <dbReference type="ARBA" id="ARBA00012662"/>
    </source>
</evidence>
<dbReference type="PRINTS" id="PR00741">
    <property type="entry name" value="GLHYDRLASE29"/>
</dbReference>
<dbReference type="Proteomes" id="UP001634394">
    <property type="component" value="Unassembled WGS sequence"/>
</dbReference>
<feature type="signal peptide" evidence="11">
    <location>
        <begin position="1"/>
        <end position="23"/>
    </location>
</feature>
<comment type="function">
    <text evidence="3">Alpha-L-fucosidase is responsible for hydrolyzing the alpha-1,6-linked fucose joined to the reducing-end N-acetylglucosamine of the carbohydrate moieties of glycoproteins.</text>
</comment>
<evidence type="ECO:0000259" key="12">
    <source>
        <dbReference type="Pfam" id="PF01120"/>
    </source>
</evidence>
<evidence type="ECO:0000256" key="4">
    <source>
        <dbReference type="ARBA" id="ARBA00007951"/>
    </source>
</evidence>
<comment type="subunit">
    <text evidence="5">Homotetramer.</text>
</comment>
<keyword evidence="9" id="KW-0325">Glycoprotein</keyword>
<dbReference type="InterPro" id="IPR000933">
    <property type="entry name" value="Glyco_hydro_29"/>
</dbReference>
<keyword evidence="15" id="KW-1185">Reference proteome</keyword>
<keyword evidence="8 11" id="KW-0378">Hydrolase</keyword>
<dbReference type="SUPFAM" id="SSF51445">
    <property type="entry name" value="(Trans)glycosidases"/>
    <property type="match status" value="1"/>
</dbReference>
<dbReference type="PANTHER" id="PTHR10030:SF37">
    <property type="entry name" value="ALPHA-L-FUCOSIDASE-RELATED"/>
    <property type="match status" value="1"/>
</dbReference>
<feature type="domain" description="Alpha-L-fucosidase C-terminal" evidence="13">
    <location>
        <begin position="368"/>
        <end position="458"/>
    </location>
</feature>
<dbReference type="InterPro" id="IPR013780">
    <property type="entry name" value="Glyco_hydro_b"/>
</dbReference>
<comment type="catalytic activity">
    <reaction evidence="1">
        <text>a neolactoside IV(2)-alpha-Fuc-nLc4Cer(d18:1(4E)) + H2O = a neolactoside nLc4Cer(d18:1(4E)) + L-fucose</text>
        <dbReference type="Rhea" id="RHEA:48224"/>
        <dbReference type="ChEBI" id="CHEBI:2181"/>
        <dbReference type="ChEBI" id="CHEBI:15377"/>
        <dbReference type="ChEBI" id="CHEBI:17006"/>
        <dbReference type="ChEBI" id="CHEBI:28691"/>
    </reaction>
    <physiologicalReaction direction="left-to-right" evidence="1">
        <dbReference type="Rhea" id="RHEA:48225"/>
    </physiologicalReaction>
</comment>
<gene>
    <name evidence="14" type="ORF">ACJMK2_016209</name>
</gene>
<dbReference type="InterPro" id="IPR057739">
    <property type="entry name" value="Glyco_hydro_29_N"/>
</dbReference>
<name>A0ABD3UT57_SINWO</name>
<evidence type="ECO:0000256" key="10">
    <source>
        <dbReference type="ARBA" id="ARBA00023295"/>
    </source>
</evidence>
<dbReference type="FunFam" id="2.60.40.1180:FF:000013">
    <property type="entry name" value="Alpha-L-fucosidase"/>
    <property type="match status" value="1"/>
</dbReference>
<dbReference type="PIRSF" id="PIRSF001092">
    <property type="entry name" value="Alpha-L-fucosidase"/>
    <property type="match status" value="1"/>
</dbReference>
<organism evidence="14 15">
    <name type="scientific">Sinanodonta woodiana</name>
    <name type="common">Chinese pond mussel</name>
    <name type="synonym">Anodonta woodiana</name>
    <dbReference type="NCBI Taxonomy" id="1069815"/>
    <lineage>
        <taxon>Eukaryota</taxon>
        <taxon>Metazoa</taxon>
        <taxon>Spiralia</taxon>
        <taxon>Lophotrochozoa</taxon>
        <taxon>Mollusca</taxon>
        <taxon>Bivalvia</taxon>
        <taxon>Autobranchia</taxon>
        <taxon>Heteroconchia</taxon>
        <taxon>Palaeoheterodonta</taxon>
        <taxon>Unionida</taxon>
        <taxon>Unionoidea</taxon>
        <taxon>Unionidae</taxon>
        <taxon>Unioninae</taxon>
        <taxon>Sinanodonta</taxon>
    </lineage>
</organism>
<evidence type="ECO:0000256" key="1">
    <source>
        <dbReference type="ARBA" id="ARBA00000321"/>
    </source>
</evidence>
<reference evidence="14 15" key="1">
    <citation type="submission" date="2024-11" db="EMBL/GenBank/DDBJ databases">
        <title>Chromosome-level genome assembly of the freshwater bivalve Anodonta woodiana.</title>
        <authorList>
            <person name="Chen X."/>
        </authorList>
    </citation>
    <scope>NUCLEOTIDE SEQUENCE [LARGE SCALE GENOMIC DNA]</scope>
    <source>
        <strain evidence="14">MN2024</strain>
        <tissue evidence="14">Gills</tissue>
    </source>
</reference>
<dbReference type="FunFam" id="3.20.20.80:FF:000027">
    <property type="entry name" value="Alpha-L-fucosidase"/>
    <property type="match status" value="1"/>
</dbReference>
<dbReference type="Pfam" id="PF16757">
    <property type="entry name" value="Fucosidase_C"/>
    <property type="match status" value="1"/>
</dbReference>
<evidence type="ECO:0000256" key="2">
    <source>
        <dbReference type="ARBA" id="ARBA00000419"/>
    </source>
</evidence>
<dbReference type="SMART" id="SM00812">
    <property type="entry name" value="Alpha_L_fucos"/>
    <property type="match status" value="1"/>
</dbReference>
<sequence length="463" mass="53413">MAACRLALYLCFVSCSLSYVCSARYEPTWQSLDSRPLPSWYDEAKIGIFVYWGVFSVPSFHGEFLWWDWKGDKPVQEVVDYMQKNYPPDFTYADFASMFSAEFYNPDLWADLFNASGARYVVFNSKHPDGFTNWPSKYSFNWNSVDVGPSKDLVGMLADSIRRRTNLHFGLIYSLFEWFNPLFMQDEANGFQTDNYVNSKSLPELYDIVNRYKPELVWSDCDWLANDTYWKSKDFLAWLYNDSPVKDTVVTNDRWGIGCMCQHGGYLTCADRYNPGTLQKRKWENALTIDKKAWGYRREAKLEDYLTMEDLTQLIAETVSCGGNILMDVGPSKDGLIKPIYEERLRQMGQWLGVNGEAIYGTKPWSYQNDTYTPNIWYTSKKVGTETRVYAIVLDWPTSDNLYLASPSPTNATIVTLLGYPSLISWRKPASHSEGIELEIPAISSSMMPCQWAWVFAMDSLQN</sequence>
<evidence type="ECO:0000256" key="5">
    <source>
        <dbReference type="ARBA" id="ARBA00011881"/>
    </source>
</evidence>
<evidence type="ECO:0000313" key="14">
    <source>
        <dbReference type="EMBL" id="KAL3852590.1"/>
    </source>
</evidence>
<dbReference type="Pfam" id="PF01120">
    <property type="entry name" value="Alpha_L_fucos"/>
    <property type="match status" value="1"/>
</dbReference>
<evidence type="ECO:0000256" key="3">
    <source>
        <dbReference type="ARBA" id="ARBA00004071"/>
    </source>
</evidence>
<evidence type="ECO:0000256" key="11">
    <source>
        <dbReference type="PIRNR" id="PIRNR001092"/>
    </source>
</evidence>
<dbReference type="Gene3D" id="2.60.40.1180">
    <property type="entry name" value="Golgi alpha-mannosidase II"/>
    <property type="match status" value="1"/>
</dbReference>
<dbReference type="InterPro" id="IPR016286">
    <property type="entry name" value="FUC_metazoa-typ"/>
</dbReference>
<dbReference type="InterPro" id="IPR017853">
    <property type="entry name" value="GH"/>
</dbReference>
<evidence type="ECO:0000313" key="15">
    <source>
        <dbReference type="Proteomes" id="UP001634394"/>
    </source>
</evidence>
<keyword evidence="10 11" id="KW-0326">Glycosidase</keyword>
<evidence type="ECO:0000256" key="8">
    <source>
        <dbReference type="ARBA" id="ARBA00022801"/>
    </source>
</evidence>
<evidence type="ECO:0000259" key="13">
    <source>
        <dbReference type="Pfam" id="PF16757"/>
    </source>
</evidence>
<dbReference type="EC" id="3.2.1.51" evidence="6"/>
<dbReference type="AlphaFoldDB" id="A0ABD3UT57"/>
<dbReference type="GO" id="GO:0004560">
    <property type="term" value="F:alpha-L-fucosidase activity"/>
    <property type="evidence" value="ECO:0007669"/>
    <property type="project" value="UniProtKB-EC"/>
</dbReference>
<feature type="domain" description="Glycoside hydrolase family 29 N-terminal" evidence="12">
    <location>
        <begin position="22"/>
        <end position="357"/>
    </location>
</feature>
<proteinExistence type="inferred from homology"/>
<keyword evidence="7 11" id="KW-0732">Signal</keyword>
<accession>A0ABD3UT57</accession>
<dbReference type="PANTHER" id="PTHR10030">
    <property type="entry name" value="ALPHA-L-FUCOSIDASE"/>
    <property type="match status" value="1"/>
</dbReference>